<protein>
    <submittedName>
        <fullName evidence="4">7060_t:CDS:1</fullName>
    </submittedName>
</protein>
<dbReference type="AlphaFoldDB" id="A0A9N9H972"/>
<feature type="compositionally biased region" description="Basic and acidic residues" evidence="2">
    <location>
        <begin position="18"/>
        <end position="49"/>
    </location>
</feature>
<gene>
    <name evidence="4" type="ORF">POCULU_LOCUS10545</name>
</gene>
<keyword evidence="1" id="KW-0677">Repeat</keyword>
<reference evidence="4" key="1">
    <citation type="submission" date="2021-06" db="EMBL/GenBank/DDBJ databases">
        <authorList>
            <person name="Kallberg Y."/>
            <person name="Tangrot J."/>
            <person name="Rosling A."/>
        </authorList>
    </citation>
    <scope>NUCLEOTIDE SEQUENCE</scope>
    <source>
        <strain evidence="4">IA702</strain>
    </source>
</reference>
<dbReference type="GO" id="GO:0034515">
    <property type="term" value="C:proteasome storage granule"/>
    <property type="evidence" value="ECO:0007669"/>
    <property type="project" value="TreeGrafter"/>
</dbReference>
<name>A0A9N9H972_9GLOM</name>
<dbReference type="Proteomes" id="UP000789572">
    <property type="component" value="Unassembled WGS sequence"/>
</dbReference>
<evidence type="ECO:0000313" key="4">
    <source>
        <dbReference type="EMBL" id="CAG8662834.1"/>
    </source>
</evidence>
<feature type="region of interest" description="Disordered" evidence="2">
    <location>
        <begin position="111"/>
        <end position="131"/>
    </location>
</feature>
<evidence type="ECO:0000313" key="5">
    <source>
        <dbReference type="Proteomes" id="UP000789572"/>
    </source>
</evidence>
<feature type="non-terminal residue" evidence="4">
    <location>
        <position position="1"/>
    </location>
</feature>
<sequence length="131" mass="15045">ARKSEKEKGLDGEAMDMDDAKDKTKKEEDKPPQQEEIKEDKKAKKKPKEESFEILKNMARVLPAQLQHISFKDDSRYIPVKKEITGGITMMIDRRPDEAEELILPSAPVAAEVQEEEEAPMPKPFEYPFES</sequence>
<dbReference type="GO" id="GO:0043161">
    <property type="term" value="P:proteasome-mediated ubiquitin-dependent protein catabolic process"/>
    <property type="evidence" value="ECO:0007669"/>
    <property type="project" value="TreeGrafter"/>
</dbReference>
<feature type="compositionally biased region" description="Basic and acidic residues" evidence="2">
    <location>
        <begin position="1"/>
        <end position="11"/>
    </location>
</feature>
<evidence type="ECO:0000259" key="3">
    <source>
        <dbReference type="Pfam" id="PF18004"/>
    </source>
</evidence>
<dbReference type="EMBL" id="CAJVPJ010005608">
    <property type="protein sequence ID" value="CAG8662834.1"/>
    <property type="molecule type" value="Genomic_DNA"/>
</dbReference>
<feature type="region of interest" description="Disordered" evidence="2">
    <location>
        <begin position="1"/>
        <end position="49"/>
    </location>
</feature>
<dbReference type="GO" id="GO:0008540">
    <property type="term" value="C:proteasome regulatory particle, base subcomplex"/>
    <property type="evidence" value="ECO:0007669"/>
    <property type="project" value="TreeGrafter"/>
</dbReference>
<comment type="caution">
    <text evidence="4">The sequence shown here is derived from an EMBL/GenBank/DDBJ whole genome shotgun (WGS) entry which is preliminary data.</text>
</comment>
<dbReference type="PANTHER" id="PTHR10943">
    <property type="entry name" value="26S PROTEASOME NON-ATPASE REGULATORY SUBUNIT"/>
    <property type="match status" value="1"/>
</dbReference>
<evidence type="ECO:0000256" key="1">
    <source>
        <dbReference type="ARBA" id="ARBA00022737"/>
    </source>
</evidence>
<dbReference type="GO" id="GO:0005634">
    <property type="term" value="C:nucleus"/>
    <property type="evidence" value="ECO:0007669"/>
    <property type="project" value="TreeGrafter"/>
</dbReference>
<accession>A0A9N9H972</accession>
<organism evidence="4 5">
    <name type="scientific">Paraglomus occultum</name>
    <dbReference type="NCBI Taxonomy" id="144539"/>
    <lineage>
        <taxon>Eukaryota</taxon>
        <taxon>Fungi</taxon>
        <taxon>Fungi incertae sedis</taxon>
        <taxon>Mucoromycota</taxon>
        <taxon>Glomeromycotina</taxon>
        <taxon>Glomeromycetes</taxon>
        <taxon>Paraglomerales</taxon>
        <taxon>Paraglomeraceae</taxon>
        <taxon>Paraglomus</taxon>
    </lineage>
</organism>
<dbReference type="PANTHER" id="PTHR10943:SF2">
    <property type="entry name" value="26S PROTEASOME NON-ATPASE REGULATORY SUBUNIT 1"/>
    <property type="match status" value="1"/>
</dbReference>
<proteinExistence type="predicted"/>
<evidence type="ECO:0000256" key="2">
    <source>
        <dbReference type="SAM" id="MobiDB-lite"/>
    </source>
</evidence>
<feature type="domain" description="26S proteasome regulatory subunit RPN2 C-terminal" evidence="3">
    <location>
        <begin position="2"/>
        <end position="103"/>
    </location>
</feature>
<dbReference type="InterPro" id="IPR040623">
    <property type="entry name" value="RPN2_C"/>
</dbReference>
<dbReference type="OrthoDB" id="2332445at2759"/>
<keyword evidence="5" id="KW-1185">Reference proteome</keyword>
<dbReference type="Pfam" id="PF18004">
    <property type="entry name" value="RPN2_C"/>
    <property type="match status" value="1"/>
</dbReference>